<dbReference type="InterPro" id="IPR032675">
    <property type="entry name" value="LRR_dom_sf"/>
</dbReference>
<organism evidence="4 5">
    <name type="scientific">Astrephomene gubernaculifera</name>
    <dbReference type="NCBI Taxonomy" id="47775"/>
    <lineage>
        <taxon>Eukaryota</taxon>
        <taxon>Viridiplantae</taxon>
        <taxon>Chlorophyta</taxon>
        <taxon>core chlorophytes</taxon>
        <taxon>Chlorophyceae</taxon>
        <taxon>CS clade</taxon>
        <taxon>Chlamydomonadales</taxon>
        <taxon>Astrephomenaceae</taxon>
        <taxon>Astrephomene</taxon>
    </lineage>
</organism>
<feature type="region of interest" description="Disordered" evidence="2">
    <location>
        <begin position="313"/>
        <end position="353"/>
    </location>
</feature>
<dbReference type="GO" id="GO:0005930">
    <property type="term" value="C:axoneme"/>
    <property type="evidence" value="ECO:0007669"/>
    <property type="project" value="UniProtKB-SubCell"/>
</dbReference>
<comment type="caution">
    <text evidence="4">The sequence shown here is derived from an EMBL/GenBank/DDBJ whole genome shotgun (WGS) entry which is preliminary data.</text>
</comment>
<dbReference type="AlphaFoldDB" id="A0AAD3DI82"/>
<dbReference type="EMBL" id="BMAR01000001">
    <property type="protein sequence ID" value="GFR41192.1"/>
    <property type="molecule type" value="Genomic_DNA"/>
</dbReference>
<feature type="compositionally biased region" description="Acidic residues" evidence="2">
    <location>
        <begin position="334"/>
        <end position="349"/>
    </location>
</feature>
<accession>A0AAD3DI82</accession>
<dbReference type="InterPro" id="IPR001810">
    <property type="entry name" value="F-box_dom"/>
</dbReference>
<name>A0AAD3DI82_9CHLO</name>
<dbReference type="Proteomes" id="UP001054857">
    <property type="component" value="Unassembled WGS sequence"/>
</dbReference>
<evidence type="ECO:0000256" key="2">
    <source>
        <dbReference type="SAM" id="MobiDB-lite"/>
    </source>
</evidence>
<feature type="compositionally biased region" description="Low complexity" evidence="2">
    <location>
        <begin position="590"/>
        <end position="608"/>
    </location>
</feature>
<dbReference type="GO" id="GO:0031146">
    <property type="term" value="P:SCF-dependent proteasomal ubiquitin-dependent protein catabolic process"/>
    <property type="evidence" value="ECO:0007669"/>
    <property type="project" value="TreeGrafter"/>
</dbReference>
<feature type="region of interest" description="Disordered" evidence="2">
    <location>
        <begin position="695"/>
        <end position="727"/>
    </location>
</feature>
<sequence>MELVSAEAVALEELGLQWASLTDAILERVGCELPLRDILSARLVCRQWRQHVGSMVTHLPHAHQPGQRDLAELDAQPKQRGHVWDAALAGLTACLPRLSEVMVYAGSRVSSAVLGAQLLSLPARLPGLTKLELRFLQPDGRDAVLGERLQQLQPALSSLTGLRTLYLIMGDSPEASQLPLVLPPLTALRDLKLLSGRDAYGLGASELAALASAACPQLQRLQVELLLENEEFWPPGMEEALRAVAPLRGLHCLQLDASAVSLGPEEVEALRELRELQELSLVVNYPDHLADLFSHPTLERLSLHYQSFDVPIPHDMEPPLLPPPQQQPPPQLHEDEEDSEHEEDSEDEGAQGPGTVMWLTLAMRMLDQLVQGIVKRPVLQSLNVSCCTLNADLLSRLALLTPLTSLSLEDCTWTRLQDPNGANHSDAAAVRQRRTRPWAALTSLTRLKCLHLQINGAPPIPEGDVTALAAALTDLRSLKVFNPMHRVWQPRLPPVNFNAYVSNWRQLESLELCSPFPYDPRVTLDAALLPPSLTNLNLAHLTLTRGSSCCARAATSEPAGDNSSSSFEAPAMIPDAGAAEQQHHHHRHQQQQQQAATSPPDRSSDAPSGPAPSLPALPALENLALRYVRLRPGVSLGALLGAAPGLRSLEVGHTLPRLTDGCCAAFSALTALTTLRVEQVARVCNAMVAAGAGAPACEQRRDKGGEQQEEGAGEQEGAADGASVEKGAGGEAGYGGGGWLSGAGLTALTGLRNLRQLRWLPYAGGKVQPEQVEVLSSLQRLQLLSLPAYGLDDDMGKAVLETVREKLPLCDVIELVRGSSPDDME</sequence>
<feature type="compositionally biased region" description="Pro residues" evidence="2">
    <location>
        <begin position="319"/>
        <end position="331"/>
    </location>
</feature>
<dbReference type="GO" id="GO:0019005">
    <property type="term" value="C:SCF ubiquitin ligase complex"/>
    <property type="evidence" value="ECO:0007669"/>
    <property type="project" value="TreeGrafter"/>
</dbReference>
<reference evidence="4 5" key="1">
    <citation type="journal article" date="2021" name="Sci. Rep.">
        <title>Genome sequencing of the multicellular alga Astrephomene provides insights into convergent evolution of germ-soma differentiation.</title>
        <authorList>
            <person name="Yamashita S."/>
            <person name="Yamamoto K."/>
            <person name="Matsuzaki R."/>
            <person name="Suzuki S."/>
            <person name="Yamaguchi H."/>
            <person name="Hirooka S."/>
            <person name="Minakuchi Y."/>
            <person name="Miyagishima S."/>
            <person name="Kawachi M."/>
            <person name="Toyoda A."/>
            <person name="Nozaki H."/>
        </authorList>
    </citation>
    <scope>NUCLEOTIDE SEQUENCE [LARGE SCALE GENOMIC DNA]</scope>
    <source>
        <strain evidence="4 5">NIES-4017</strain>
    </source>
</reference>
<gene>
    <name evidence="4" type="ORF">Agub_g1862</name>
</gene>
<protein>
    <recommendedName>
        <fullName evidence="3">F-box domain-containing protein</fullName>
    </recommendedName>
</protein>
<dbReference type="InterPro" id="IPR036047">
    <property type="entry name" value="F-box-like_dom_sf"/>
</dbReference>
<evidence type="ECO:0000313" key="4">
    <source>
        <dbReference type="EMBL" id="GFR41192.1"/>
    </source>
</evidence>
<feature type="region of interest" description="Disordered" evidence="2">
    <location>
        <begin position="577"/>
        <end position="615"/>
    </location>
</feature>
<evidence type="ECO:0000256" key="1">
    <source>
        <dbReference type="ARBA" id="ARBA00004430"/>
    </source>
</evidence>
<dbReference type="PANTHER" id="PTHR13318">
    <property type="entry name" value="PARTNER OF PAIRED, ISOFORM B-RELATED"/>
    <property type="match status" value="1"/>
</dbReference>
<comment type="subcellular location">
    <subcellularLocation>
        <location evidence="1">Cytoplasm</location>
        <location evidence="1">Cytoskeleton</location>
        <location evidence="1">Cilium axoneme</location>
    </subcellularLocation>
</comment>
<feature type="domain" description="F-box" evidence="3">
    <location>
        <begin position="21"/>
        <end position="61"/>
    </location>
</feature>
<dbReference type="SMART" id="SM00256">
    <property type="entry name" value="FBOX"/>
    <property type="match status" value="1"/>
</dbReference>
<evidence type="ECO:0000259" key="3">
    <source>
        <dbReference type="SMART" id="SM00256"/>
    </source>
</evidence>
<dbReference type="Pfam" id="PF00646">
    <property type="entry name" value="F-box"/>
    <property type="match status" value="1"/>
</dbReference>
<proteinExistence type="predicted"/>
<dbReference type="SUPFAM" id="SSF52047">
    <property type="entry name" value="RNI-like"/>
    <property type="match status" value="2"/>
</dbReference>
<evidence type="ECO:0000313" key="5">
    <source>
        <dbReference type="Proteomes" id="UP001054857"/>
    </source>
</evidence>
<dbReference type="SUPFAM" id="SSF81383">
    <property type="entry name" value="F-box domain"/>
    <property type="match status" value="1"/>
</dbReference>
<dbReference type="Gene3D" id="1.20.1280.50">
    <property type="match status" value="1"/>
</dbReference>
<keyword evidence="5" id="KW-1185">Reference proteome</keyword>
<dbReference type="Gene3D" id="3.80.10.10">
    <property type="entry name" value="Ribonuclease Inhibitor"/>
    <property type="match status" value="2"/>
</dbReference>